<evidence type="ECO:0000313" key="2">
    <source>
        <dbReference type="EMBL" id="ABV84794.1"/>
    </source>
</evidence>
<dbReference type="InterPro" id="IPR007159">
    <property type="entry name" value="SpoVT-AbrB_dom"/>
</dbReference>
<gene>
    <name evidence="2" type="ordered locus">RMA_0617</name>
</gene>
<feature type="domain" description="SpoVT-AbrB" evidence="1">
    <location>
        <begin position="14"/>
        <end position="60"/>
    </location>
</feature>
<sequence>MTYYVSIMSKSARVVVSSQGQVVIPKYIRNKLGLHSGSELIINYKKNETLELLPIKKDIYSFFGKGKHKTKNGPVDVDEAISIAVIENDRN</sequence>
<dbReference type="SMART" id="SM00966">
    <property type="entry name" value="SpoVT_AbrB"/>
    <property type="match status" value="1"/>
</dbReference>
<name>A8F1K8_RICM5</name>
<dbReference type="InterPro" id="IPR037914">
    <property type="entry name" value="SpoVT-AbrB_sf"/>
</dbReference>
<accession>A8F1K8</accession>
<proteinExistence type="predicted"/>
<reference evidence="2 3" key="1">
    <citation type="journal article" date="2007" name="Genome Res.">
        <title>Lateral gene transfer between obligate intracellular bacteria: evidence from the Rickettsia massiliae genome.</title>
        <authorList>
            <person name="Blanc G."/>
            <person name="Ogata H."/>
            <person name="Robert C."/>
            <person name="Audic S."/>
            <person name="Claverie J.-M."/>
            <person name="Raoult D."/>
        </authorList>
    </citation>
    <scope>NUCLEOTIDE SEQUENCE [LARGE SCALE GENOMIC DNA]</scope>
    <source>
        <strain evidence="3">Mtu5</strain>
    </source>
</reference>
<dbReference type="Proteomes" id="UP000001311">
    <property type="component" value="Chromosome"/>
</dbReference>
<evidence type="ECO:0000313" key="3">
    <source>
        <dbReference type="Proteomes" id="UP000001311"/>
    </source>
</evidence>
<protein>
    <submittedName>
        <fullName evidence="2">Transcriptional regulator, AbrB family</fullName>
    </submittedName>
</protein>
<dbReference type="AlphaFoldDB" id="A8F1K8"/>
<dbReference type="SUPFAM" id="SSF89447">
    <property type="entry name" value="AbrB/MazE/MraZ-like"/>
    <property type="match status" value="1"/>
</dbReference>
<dbReference type="NCBIfam" id="TIGR01439">
    <property type="entry name" value="lp_hng_hel_AbrB"/>
    <property type="match status" value="1"/>
</dbReference>
<dbReference type="Pfam" id="PF04014">
    <property type="entry name" value="MazE_antitoxin"/>
    <property type="match status" value="1"/>
</dbReference>
<keyword evidence="3" id="KW-1185">Reference proteome</keyword>
<evidence type="ECO:0000259" key="1">
    <source>
        <dbReference type="SMART" id="SM00966"/>
    </source>
</evidence>
<dbReference type="HOGENOM" id="CLU_158484_2_1_5"/>
<organism evidence="2 3">
    <name type="scientific">Rickettsia massiliae (strain Mtu5)</name>
    <dbReference type="NCBI Taxonomy" id="416276"/>
    <lineage>
        <taxon>Bacteria</taxon>
        <taxon>Pseudomonadati</taxon>
        <taxon>Pseudomonadota</taxon>
        <taxon>Alphaproteobacteria</taxon>
        <taxon>Rickettsiales</taxon>
        <taxon>Rickettsiaceae</taxon>
        <taxon>Rickettsieae</taxon>
        <taxon>Rickettsia</taxon>
        <taxon>spotted fever group</taxon>
    </lineage>
</organism>
<dbReference type="EMBL" id="CP000683">
    <property type="protein sequence ID" value="ABV84794.1"/>
    <property type="molecule type" value="Genomic_DNA"/>
</dbReference>
<dbReference type="KEGG" id="rms:RMA_0617"/>
<dbReference type="Gene3D" id="2.10.260.10">
    <property type="match status" value="1"/>
</dbReference>
<dbReference type="GO" id="GO:0003677">
    <property type="term" value="F:DNA binding"/>
    <property type="evidence" value="ECO:0007669"/>
    <property type="project" value="InterPro"/>
</dbReference>